<feature type="transmembrane region" description="Helical" evidence="1">
    <location>
        <begin position="73"/>
        <end position="93"/>
    </location>
</feature>
<dbReference type="EMBL" id="RFFJ01000016">
    <property type="protein sequence ID" value="RMI44461.1"/>
    <property type="molecule type" value="Genomic_DNA"/>
</dbReference>
<keyword evidence="1" id="KW-1133">Transmembrane helix</keyword>
<gene>
    <name evidence="2" type="ORF">EBN88_05310</name>
</gene>
<evidence type="ECO:0000256" key="1">
    <source>
        <dbReference type="SAM" id="Phobius"/>
    </source>
</evidence>
<feature type="transmembrane region" description="Helical" evidence="1">
    <location>
        <begin position="26"/>
        <end position="43"/>
    </location>
</feature>
<accession>A0A3M2M4I4</accession>
<evidence type="ECO:0000313" key="3">
    <source>
        <dbReference type="Proteomes" id="UP000278673"/>
    </source>
</evidence>
<comment type="caution">
    <text evidence="2">The sequence shown here is derived from an EMBL/GenBank/DDBJ whole genome shotgun (WGS) entry which is preliminary data.</text>
</comment>
<sequence>MMEILLAAPAAPVAPPTIGGKILGTVGAGGIALALTAALVAGIRQPKAGGGGKGEGGGGARTALRHRLTSDQALWTAFCAGTLYAAAGAFWSAPEQVSMSLAQVITDGGFGSAGLGGVALLCGIWVALRKLAPWKAAFMGIFMATIWAAAGGIWGIPKYLIMAGAHAVGIV</sequence>
<dbReference type="Proteomes" id="UP000278673">
    <property type="component" value="Unassembled WGS sequence"/>
</dbReference>
<keyword evidence="1" id="KW-0812">Transmembrane</keyword>
<keyword evidence="3" id="KW-1185">Reference proteome</keyword>
<name>A0A3M2M4I4_9ACTN</name>
<dbReference type="AlphaFoldDB" id="A0A3M2M4I4"/>
<feature type="transmembrane region" description="Helical" evidence="1">
    <location>
        <begin position="108"/>
        <end position="128"/>
    </location>
</feature>
<feature type="transmembrane region" description="Helical" evidence="1">
    <location>
        <begin position="137"/>
        <end position="156"/>
    </location>
</feature>
<proteinExistence type="predicted"/>
<organism evidence="2 3">
    <name type="scientific">Streptomyces triticirhizae</name>
    <dbReference type="NCBI Taxonomy" id="2483353"/>
    <lineage>
        <taxon>Bacteria</taxon>
        <taxon>Bacillati</taxon>
        <taxon>Actinomycetota</taxon>
        <taxon>Actinomycetes</taxon>
        <taxon>Kitasatosporales</taxon>
        <taxon>Streptomycetaceae</taxon>
        <taxon>Streptomyces</taxon>
    </lineage>
</organism>
<evidence type="ECO:0000313" key="2">
    <source>
        <dbReference type="EMBL" id="RMI44461.1"/>
    </source>
</evidence>
<keyword evidence="1" id="KW-0472">Membrane</keyword>
<protein>
    <submittedName>
        <fullName evidence="2">Uncharacterized protein</fullName>
    </submittedName>
</protein>
<reference evidence="2 3" key="1">
    <citation type="submission" date="2018-10" db="EMBL/GenBank/DDBJ databases">
        <title>Isolation, diversity and antifungal activity of actinobacteria from wheat.</title>
        <authorList>
            <person name="Han C."/>
        </authorList>
    </citation>
    <scope>NUCLEOTIDE SEQUENCE [LARGE SCALE GENOMIC DNA]</scope>
    <source>
        <strain evidence="2 3">NEAU-YY642</strain>
    </source>
</reference>